<reference evidence="1 2" key="1">
    <citation type="submission" date="2019-12" db="EMBL/GenBank/DDBJ databases">
        <authorList>
            <person name="Alioto T."/>
            <person name="Alioto T."/>
            <person name="Gomez Garrido J."/>
        </authorList>
    </citation>
    <scope>NUCLEOTIDE SEQUENCE [LARGE SCALE GENOMIC DNA]</scope>
</reference>
<dbReference type="EMBL" id="CACTIH010005447">
    <property type="protein sequence ID" value="CAA2993287.1"/>
    <property type="molecule type" value="Genomic_DNA"/>
</dbReference>
<evidence type="ECO:0000313" key="1">
    <source>
        <dbReference type="EMBL" id="CAA2993287.1"/>
    </source>
</evidence>
<keyword evidence="2" id="KW-1185">Reference proteome</keyword>
<gene>
    <name evidence="1" type="ORF">OLEA9_A038826</name>
</gene>
<protein>
    <submittedName>
        <fullName evidence="1">Uncharacterized protein</fullName>
    </submittedName>
</protein>
<sequence>MASLSAYTTPFLERLPSTGIFKGNMEWSMGDLTFLAHAMALHCLLLARRGEGNMKAITLVH</sequence>
<comment type="caution">
    <text evidence="1">The sequence shown here is derived from an EMBL/GenBank/DDBJ whole genome shotgun (WGS) entry which is preliminary data.</text>
</comment>
<dbReference type="Gramene" id="OE9A038826T1">
    <property type="protein sequence ID" value="OE9A038826C1"/>
    <property type="gene ID" value="OE9A038826"/>
</dbReference>
<accession>A0A8S0SNY2</accession>
<proteinExistence type="predicted"/>
<organism evidence="1 2">
    <name type="scientific">Olea europaea subsp. europaea</name>
    <dbReference type="NCBI Taxonomy" id="158383"/>
    <lineage>
        <taxon>Eukaryota</taxon>
        <taxon>Viridiplantae</taxon>
        <taxon>Streptophyta</taxon>
        <taxon>Embryophyta</taxon>
        <taxon>Tracheophyta</taxon>
        <taxon>Spermatophyta</taxon>
        <taxon>Magnoliopsida</taxon>
        <taxon>eudicotyledons</taxon>
        <taxon>Gunneridae</taxon>
        <taxon>Pentapetalae</taxon>
        <taxon>asterids</taxon>
        <taxon>lamiids</taxon>
        <taxon>Lamiales</taxon>
        <taxon>Oleaceae</taxon>
        <taxon>Oleeae</taxon>
        <taxon>Olea</taxon>
    </lineage>
</organism>
<evidence type="ECO:0000313" key="2">
    <source>
        <dbReference type="Proteomes" id="UP000594638"/>
    </source>
</evidence>
<dbReference type="AlphaFoldDB" id="A0A8S0SNY2"/>
<dbReference type="Proteomes" id="UP000594638">
    <property type="component" value="Unassembled WGS sequence"/>
</dbReference>
<name>A0A8S0SNY2_OLEEU</name>